<dbReference type="RefSeq" id="WP_316967583.1">
    <property type="nucleotide sequence ID" value="NZ_JARFPK010000076.1"/>
</dbReference>
<gene>
    <name evidence="1" type="ORF">P0O15_11910</name>
</gene>
<reference evidence="1 2" key="1">
    <citation type="submission" date="2023-03" db="EMBL/GenBank/DDBJ databases">
        <title>WGS of Methanotrichaceae archaeon Mx.</title>
        <authorList>
            <person name="Sorokin D.Y."/>
            <person name="Merkel A.Y."/>
        </authorList>
    </citation>
    <scope>NUCLEOTIDE SEQUENCE [LARGE SCALE GENOMIC DNA]</scope>
    <source>
        <strain evidence="1 2">Mx</strain>
    </source>
</reference>
<dbReference type="Proteomes" id="UP001220010">
    <property type="component" value="Unassembled WGS sequence"/>
</dbReference>
<dbReference type="EMBL" id="JARFPK010000076">
    <property type="protein sequence ID" value="MDF0591861.1"/>
    <property type="molecule type" value="Genomic_DNA"/>
</dbReference>
<evidence type="ECO:0000313" key="2">
    <source>
        <dbReference type="Proteomes" id="UP001220010"/>
    </source>
</evidence>
<evidence type="ECO:0000313" key="1">
    <source>
        <dbReference type="EMBL" id="MDF0591861.1"/>
    </source>
</evidence>
<accession>A0ABT5XB28</accession>
<keyword evidence="2" id="KW-1185">Reference proteome</keyword>
<name>A0ABT5XB28_9EURY</name>
<organism evidence="1 2">
    <name type="scientific">Candidatus Methanocrinis natronophilus</name>
    <dbReference type="NCBI Taxonomy" id="3033396"/>
    <lineage>
        <taxon>Archaea</taxon>
        <taxon>Methanobacteriati</taxon>
        <taxon>Methanobacteriota</taxon>
        <taxon>Stenosarchaea group</taxon>
        <taxon>Methanomicrobia</taxon>
        <taxon>Methanotrichales</taxon>
        <taxon>Methanotrichaceae</taxon>
        <taxon>Methanocrinis</taxon>
    </lineage>
</organism>
<proteinExistence type="predicted"/>
<comment type="caution">
    <text evidence="1">The sequence shown here is derived from an EMBL/GenBank/DDBJ whole genome shotgun (WGS) entry which is preliminary data.</text>
</comment>
<protein>
    <submittedName>
        <fullName evidence="1">Uncharacterized protein</fullName>
    </submittedName>
</protein>
<sequence length="44" mass="4718">MGNIVVDNLMTKNFVGNALDDGVNSWDDGLVGNRYGDFDEPGEG</sequence>